<dbReference type="Proteomes" id="UP001198151">
    <property type="component" value="Unassembled WGS sequence"/>
</dbReference>
<name>A0ABS8FWY3_9FIRM</name>
<sequence>MRKFLNILLVSIMLTLLGLGVIELIKFHQVDSMNRELWEEVAEVPETPQDETGNSMDPDDPLYWHIDFDALQAVNPDIKGWIYIPGTRINYPILVGDTDQEYLSKDYNGNYLYAGSIFGYAGTDLLEDQYVQLFGHNMISKQMFGDLTNYQSTDYASHNSTMYIYLPDRTKQCRVFSAFGCRYDDPIFAEAHDDQQELITELSERSSIGAAQPEQPRQVFTLATCNGYTGTPNRFTVSFYTEKERFVL</sequence>
<dbReference type="InterPro" id="IPR009835">
    <property type="entry name" value="SrtB"/>
</dbReference>
<protein>
    <submittedName>
        <fullName evidence="1">Sortase</fullName>
    </submittedName>
</protein>
<accession>A0ABS8FWY3</accession>
<proteinExistence type="predicted"/>
<organism evidence="1 2">
    <name type="scientific">Ruminococcus turbiniformis</name>
    <dbReference type="NCBI Taxonomy" id="2881258"/>
    <lineage>
        <taxon>Bacteria</taxon>
        <taxon>Bacillati</taxon>
        <taxon>Bacillota</taxon>
        <taxon>Clostridia</taxon>
        <taxon>Eubacteriales</taxon>
        <taxon>Oscillospiraceae</taxon>
        <taxon>Ruminococcus</taxon>
    </lineage>
</organism>
<dbReference type="CDD" id="cd05826">
    <property type="entry name" value="Sortase_B"/>
    <property type="match status" value="1"/>
</dbReference>
<dbReference type="EMBL" id="JAJEQX010000014">
    <property type="protein sequence ID" value="MCC2254546.1"/>
    <property type="molecule type" value="Genomic_DNA"/>
</dbReference>
<dbReference type="RefSeq" id="WP_227707690.1">
    <property type="nucleotide sequence ID" value="NZ_JAJEQX010000014.1"/>
</dbReference>
<evidence type="ECO:0000313" key="2">
    <source>
        <dbReference type="Proteomes" id="UP001198151"/>
    </source>
</evidence>
<dbReference type="InterPro" id="IPR023365">
    <property type="entry name" value="Sortase_dom-sf"/>
</dbReference>
<dbReference type="Gene3D" id="2.40.260.10">
    <property type="entry name" value="Sortase"/>
    <property type="match status" value="1"/>
</dbReference>
<comment type="caution">
    <text evidence="1">The sequence shown here is derived from an EMBL/GenBank/DDBJ whole genome shotgun (WGS) entry which is preliminary data.</text>
</comment>
<dbReference type="SUPFAM" id="SSF63817">
    <property type="entry name" value="Sortase"/>
    <property type="match status" value="1"/>
</dbReference>
<gene>
    <name evidence="1" type="ORF">LKD70_08975</name>
</gene>
<evidence type="ECO:0000313" key="1">
    <source>
        <dbReference type="EMBL" id="MCC2254546.1"/>
    </source>
</evidence>
<keyword evidence="2" id="KW-1185">Reference proteome</keyword>
<reference evidence="1 2" key="1">
    <citation type="submission" date="2021-10" db="EMBL/GenBank/DDBJ databases">
        <title>Anaerobic single-cell dispensing facilitates the cultivation of human gut bacteria.</title>
        <authorList>
            <person name="Afrizal A."/>
        </authorList>
    </citation>
    <scope>NUCLEOTIDE SEQUENCE [LARGE SCALE GENOMIC DNA]</scope>
    <source>
        <strain evidence="1 2">CLA-AA-H200</strain>
    </source>
</reference>